<dbReference type="GO" id="GO:0016757">
    <property type="term" value="F:glycosyltransferase activity"/>
    <property type="evidence" value="ECO:0007669"/>
    <property type="project" value="UniProtKB-KW"/>
</dbReference>
<proteinExistence type="predicted"/>
<evidence type="ECO:0000259" key="4">
    <source>
        <dbReference type="Pfam" id="PF13439"/>
    </source>
</evidence>
<dbReference type="PANTHER" id="PTHR12526">
    <property type="entry name" value="GLYCOSYLTRANSFERASE"/>
    <property type="match status" value="1"/>
</dbReference>
<keyword evidence="2 5" id="KW-0808">Transferase</keyword>
<evidence type="ECO:0000313" key="5">
    <source>
        <dbReference type="EMBL" id="RAY15671.1"/>
    </source>
</evidence>
<keyword evidence="1" id="KW-0328">Glycosyltransferase</keyword>
<dbReference type="InterPro" id="IPR001296">
    <property type="entry name" value="Glyco_trans_1"/>
</dbReference>
<gene>
    <name evidence="5" type="ORF">DPM19_07745</name>
</gene>
<evidence type="ECO:0000256" key="1">
    <source>
        <dbReference type="ARBA" id="ARBA00022676"/>
    </source>
</evidence>
<dbReference type="Gene3D" id="3.40.50.2000">
    <property type="entry name" value="Glycogen Phosphorylase B"/>
    <property type="match status" value="2"/>
</dbReference>
<dbReference type="OrthoDB" id="193659at2"/>
<dbReference type="SUPFAM" id="SSF53756">
    <property type="entry name" value="UDP-Glycosyltransferase/glycogen phosphorylase"/>
    <property type="match status" value="1"/>
</dbReference>
<organism evidence="5 6">
    <name type="scientific">Actinomadura craniellae</name>
    <dbReference type="NCBI Taxonomy" id="2231787"/>
    <lineage>
        <taxon>Bacteria</taxon>
        <taxon>Bacillati</taxon>
        <taxon>Actinomycetota</taxon>
        <taxon>Actinomycetes</taxon>
        <taxon>Streptosporangiales</taxon>
        <taxon>Thermomonosporaceae</taxon>
        <taxon>Actinomadura</taxon>
    </lineage>
</organism>
<dbReference type="PANTHER" id="PTHR12526:SF510">
    <property type="entry name" value="D-INOSITOL 3-PHOSPHATE GLYCOSYLTRANSFERASE"/>
    <property type="match status" value="1"/>
</dbReference>
<protein>
    <submittedName>
        <fullName evidence="5">Glycosyltransferase family 1 protein</fullName>
    </submittedName>
</protein>
<dbReference type="InterPro" id="IPR028098">
    <property type="entry name" value="Glyco_trans_4-like_N"/>
</dbReference>
<evidence type="ECO:0000313" key="6">
    <source>
        <dbReference type="Proteomes" id="UP000251891"/>
    </source>
</evidence>
<dbReference type="RefSeq" id="WP_111864132.1">
    <property type="nucleotide sequence ID" value="NZ_QLYX01000003.1"/>
</dbReference>
<feature type="domain" description="Glycosyl transferase family 1" evidence="3">
    <location>
        <begin position="192"/>
        <end position="352"/>
    </location>
</feature>
<name>A0A365H9B8_9ACTN</name>
<dbReference type="Pfam" id="PF13439">
    <property type="entry name" value="Glyco_transf_4"/>
    <property type="match status" value="1"/>
</dbReference>
<keyword evidence="6" id="KW-1185">Reference proteome</keyword>
<dbReference type="AlphaFoldDB" id="A0A365H9B8"/>
<dbReference type="Proteomes" id="UP000251891">
    <property type="component" value="Unassembled WGS sequence"/>
</dbReference>
<feature type="domain" description="Glycosyltransferase subfamily 4-like N-terminal" evidence="4">
    <location>
        <begin position="18"/>
        <end position="181"/>
    </location>
</feature>
<reference evidence="5 6" key="1">
    <citation type="submission" date="2018-06" db="EMBL/GenBank/DDBJ databases">
        <title>Actinomadura craniellae sp. nov. isolated from marine sponge Craniella sp.</title>
        <authorList>
            <person name="Li L."/>
            <person name="Xu Q.H."/>
            <person name="Lin H.W."/>
            <person name="Lu Y.H."/>
        </authorList>
    </citation>
    <scope>NUCLEOTIDE SEQUENCE [LARGE SCALE GENOMIC DNA]</scope>
    <source>
        <strain evidence="5 6">LHW63021</strain>
    </source>
</reference>
<evidence type="ECO:0000259" key="3">
    <source>
        <dbReference type="Pfam" id="PF00534"/>
    </source>
</evidence>
<evidence type="ECO:0000256" key="2">
    <source>
        <dbReference type="ARBA" id="ARBA00022679"/>
    </source>
</evidence>
<dbReference type="EMBL" id="QLYX01000003">
    <property type="protein sequence ID" value="RAY15671.1"/>
    <property type="molecule type" value="Genomic_DNA"/>
</dbReference>
<dbReference type="Pfam" id="PF00534">
    <property type="entry name" value="Glycos_transf_1"/>
    <property type="match status" value="1"/>
</dbReference>
<accession>A0A365H9B8</accession>
<comment type="caution">
    <text evidence="5">The sequence shown here is derived from an EMBL/GenBank/DDBJ whole genome shotgun (WGS) entry which is preliminary data.</text>
</comment>
<sequence>MSAPRPRVAVVLGRFADGPGVVALNGMLALDPRAYERVLVTGAPAGPGDLSARADAAGVEIVRVPGLTSPADAPRALRELTRVLAAGRYDVVHTHDGRDGLLGRFAAARAGVPRIVHTWHRPPGGSRSWLRRRTRIALERRAARHTHAFLAVGSRTAARATLLGLAPPDRIRLSWPAVDLAEYAGHRGGRARARRRLDLPLGVRVMGSVGRLTARKDPELFVRALARLPEDVFGLWAGDGPLAGRLRGLTERLGLADRMRWLGHRGDVPELLPAFDVMVLPGRSAGLPCALVEAIAAGVPLVATAVPSHPDLVRPGETGLLVRPRDRAGLAAAVGHLLDHPAAARRMTEQARVLVGEWFTPEHLGSVLDAIYRGDYPPVP</sequence>